<dbReference type="AlphaFoldDB" id="A0A0V1AHD0"/>
<evidence type="ECO:0000313" key="2">
    <source>
        <dbReference type="Proteomes" id="UP000054776"/>
    </source>
</evidence>
<proteinExistence type="predicted"/>
<keyword evidence="2" id="KW-1185">Reference proteome</keyword>
<organism evidence="1 2">
    <name type="scientific">Trichinella spiralis</name>
    <name type="common">Trichina worm</name>
    <dbReference type="NCBI Taxonomy" id="6334"/>
    <lineage>
        <taxon>Eukaryota</taxon>
        <taxon>Metazoa</taxon>
        <taxon>Ecdysozoa</taxon>
        <taxon>Nematoda</taxon>
        <taxon>Enoplea</taxon>
        <taxon>Dorylaimia</taxon>
        <taxon>Trichinellida</taxon>
        <taxon>Trichinellidae</taxon>
        <taxon>Trichinella</taxon>
    </lineage>
</organism>
<sequence>MDNVFKAVNEKVSTIPCVSRPSLILVVPLAQRWLTLQIRRNAVLSTYYDPVSFRLIFHNYSAAIL</sequence>
<dbReference type="OrthoDB" id="5920664at2759"/>
<protein>
    <submittedName>
        <fullName evidence="1">Uncharacterized protein</fullName>
    </submittedName>
</protein>
<dbReference type="EMBL" id="JYDH01001897">
    <property type="protein sequence ID" value="KRY24239.1"/>
    <property type="molecule type" value="Genomic_DNA"/>
</dbReference>
<evidence type="ECO:0000313" key="1">
    <source>
        <dbReference type="EMBL" id="KRY24239.1"/>
    </source>
</evidence>
<dbReference type="InParanoid" id="A0A0V1AHD0"/>
<gene>
    <name evidence="1" type="ORF">T01_10379</name>
</gene>
<name>A0A0V1AHD0_TRISP</name>
<accession>A0A0V1AHD0</accession>
<dbReference type="Proteomes" id="UP000054776">
    <property type="component" value="Unassembled WGS sequence"/>
</dbReference>
<reference evidence="1 2" key="1">
    <citation type="submission" date="2015-01" db="EMBL/GenBank/DDBJ databases">
        <title>Evolution of Trichinella species and genotypes.</title>
        <authorList>
            <person name="Korhonen P.K."/>
            <person name="Edoardo P."/>
            <person name="Giuseppe L.R."/>
            <person name="Gasser R.B."/>
        </authorList>
    </citation>
    <scope>NUCLEOTIDE SEQUENCE [LARGE SCALE GENOMIC DNA]</scope>
    <source>
        <strain evidence="1">ISS3</strain>
    </source>
</reference>
<comment type="caution">
    <text evidence="1">The sequence shown here is derived from an EMBL/GenBank/DDBJ whole genome shotgun (WGS) entry which is preliminary data.</text>
</comment>